<dbReference type="AlphaFoldDB" id="A0A7X6M1G5"/>
<dbReference type="RefSeq" id="WP_040724365.1">
    <property type="nucleotide sequence ID" value="NZ_CAWPHS010000024.1"/>
</dbReference>
<dbReference type="EMBL" id="JAAXPE010000030">
    <property type="protein sequence ID" value="NKY88488.1"/>
    <property type="molecule type" value="Genomic_DNA"/>
</dbReference>
<protein>
    <submittedName>
        <fullName evidence="1">Uncharacterized protein</fullName>
    </submittedName>
</protein>
<organism evidence="1 2">
    <name type="scientific">Nocardia veterana</name>
    <dbReference type="NCBI Taxonomy" id="132249"/>
    <lineage>
        <taxon>Bacteria</taxon>
        <taxon>Bacillati</taxon>
        <taxon>Actinomycetota</taxon>
        <taxon>Actinomycetes</taxon>
        <taxon>Mycobacteriales</taxon>
        <taxon>Nocardiaceae</taxon>
        <taxon>Nocardia</taxon>
    </lineage>
</organism>
<evidence type="ECO:0000313" key="1">
    <source>
        <dbReference type="EMBL" id="NKY88488.1"/>
    </source>
</evidence>
<name>A0A7X6M1G5_9NOCA</name>
<proteinExistence type="predicted"/>
<gene>
    <name evidence="1" type="ORF">HGA07_23060</name>
</gene>
<reference evidence="1 2" key="1">
    <citation type="submission" date="2020-04" db="EMBL/GenBank/DDBJ databases">
        <title>MicrobeNet Type strains.</title>
        <authorList>
            <person name="Nicholson A.C."/>
        </authorList>
    </citation>
    <scope>NUCLEOTIDE SEQUENCE [LARGE SCALE GENOMIC DNA]</scope>
    <source>
        <strain evidence="1 2">DSM 44445</strain>
    </source>
</reference>
<dbReference type="Proteomes" id="UP000523447">
    <property type="component" value="Unassembled WGS sequence"/>
</dbReference>
<evidence type="ECO:0000313" key="2">
    <source>
        <dbReference type="Proteomes" id="UP000523447"/>
    </source>
</evidence>
<comment type="caution">
    <text evidence="1">The sequence shown here is derived from an EMBL/GenBank/DDBJ whole genome shotgun (WGS) entry which is preliminary data.</text>
</comment>
<keyword evidence="2" id="KW-1185">Reference proteome</keyword>
<accession>A0A7X6M1G5</accession>
<sequence>MTGDRRFDSRLRTLDVAAALAAGMSGSPDDRDTVLAEAAVAAAVQLGDIGVGPNPVAFLAGCVRTMGLPAVRRLPEPLIGARATATIRAWMTAACSAEEPDVARDERFARWLEMVAAVLRSRRALVRGAAPTPWSSS</sequence>